<protein>
    <submittedName>
        <fullName evidence="1">Uncharacterized protein</fullName>
    </submittedName>
</protein>
<keyword evidence="2" id="KW-1185">Reference proteome</keyword>
<evidence type="ECO:0000313" key="2">
    <source>
        <dbReference type="Proteomes" id="UP000003860"/>
    </source>
</evidence>
<reference evidence="1" key="1">
    <citation type="submission" date="2009-07" db="EMBL/GenBank/DDBJ databases">
        <authorList>
            <consortium name="US DOE Joint Genome Institute (JGI-PGF)"/>
            <person name="Lucas S."/>
            <person name="Copeland A."/>
            <person name="Lapidus A."/>
            <person name="Glavina del Rio T."/>
            <person name="Tice H."/>
            <person name="Bruce D."/>
            <person name="Goodwin L."/>
            <person name="Pitluck S."/>
            <person name="Larimer F."/>
            <person name="Land M.L."/>
            <person name="Mouttaki H."/>
            <person name="He Z."/>
            <person name="Zhou J."/>
            <person name="Hemme C.L."/>
        </authorList>
    </citation>
    <scope>NUCLEOTIDE SEQUENCE</scope>
    <source>
        <strain evidence="1">DSM 2782</strain>
    </source>
</reference>
<dbReference type="AlphaFoldDB" id="F1TEA7"/>
<gene>
    <name evidence="1" type="ORF">Cpap_1465</name>
</gene>
<reference evidence="1" key="2">
    <citation type="submission" date="2011-01" db="EMBL/GenBank/DDBJ databases">
        <title>The Non-contiguous Finished genome of Clostridium papyrosolvens.</title>
        <authorList>
            <person name="Lucas S."/>
            <person name="Copeland A."/>
            <person name="Lapidus A."/>
            <person name="Cheng J.-F."/>
            <person name="Goodwin L."/>
            <person name="Pitluck S."/>
            <person name="Misra M."/>
            <person name="Chertkov O."/>
            <person name="Detter J.C."/>
            <person name="Han C."/>
            <person name="Tapia R."/>
            <person name="Land M."/>
            <person name="Hauser L."/>
            <person name="Kyrpides N."/>
            <person name="Ivanova N."/>
            <person name="Pagani I."/>
            <person name="Mouttaki H."/>
            <person name="He Z."/>
            <person name="Zhou J."/>
            <person name="Hemme C.L."/>
            <person name="Woyke T."/>
        </authorList>
    </citation>
    <scope>NUCLEOTIDE SEQUENCE [LARGE SCALE GENOMIC DNA]</scope>
    <source>
        <strain evidence="1">DSM 2782</strain>
    </source>
</reference>
<proteinExistence type="predicted"/>
<name>F1TEA7_9FIRM</name>
<organism evidence="1 2">
    <name type="scientific">Ruminiclostridium papyrosolvens DSM 2782</name>
    <dbReference type="NCBI Taxonomy" id="588581"/>
    <lineage>
        <taxon>Bacteria</taxon>
        <taxon>Bacillati</taxon>
        <taxon>Bacillota</taxon>
        <taxon>Clostridia</taxon>
        <taxon>Eubacteriales</taxon>
        <taxon>Oscillospiraceae</taxon>
        <taxon>Ruminiclostridium</taxon>
    </lineage>
</organism>
<accession>F1TEA7</accession>
<comment type="caution">
    <text evidence="1">The sequence shown here is derived from an EMBL/GenBank/DDBJ whole genome shotgun (WGS) entry which is preliminary data.</text>
</comment>
<dbReference type="Proteomes" id="UP000003860">
    <property type="component" value="Unassembled WGS sequence"/>
</dbReference>
<sequence>MGGGRNYDSKIFQTSCPECYSTAELVQLLKIDVSCITMNQLKQLWNCTDIYIYNCMVEGMPHTGTGNKSTFNLDKCQRWHRGEEVI</sequence>
<dbReference type="EMBL" id="ACXX02000009">
    <property type="protein sequence ID" value="EGD47073.1"/>
    <property type="molecule type" value="Genomic_DNA"/>
</dbReference>
<dbReference type="STRING" id="588581.Cpap_1465"/>
<dbReference type="RefSeq" id="WP_004620058.1">
    <property type="nucleotide sequence ID" value="NZ_ACXX02000009.1"/>
</dbReference>
<evidence type="ECO:0000313" key="1">
    <source>
        <dbReference type="EMBL" id="EGD47073.1"/>
    </source>
</evidence>